<accession>A0ABU6NF66</accession>
<evidence type="ECO:0000313" key="8">
    <source>
        <dbReference type="Proteomes" id="UP001330749"/>
    </source>
</evidence>
<evidence type="ECO:0000256" key="3">
    <source>
        <dbReference type="ARBA" id="ARBA00022833"/>
    </source>
</evidence>
<keyword evidence="5" id="KW-0238">DNA-binding</keyword>
<keyword evidence="4" id="KW-0805">Transcription regulation</keyword>
<dbReference type="Proteomes" id="UP001330749">
    <property type="component" value="Unassembled WGS sequence"/>
</dbReference>
<keyword evidence="6" id="KW-0804">Transcription</keyword>
<dbReference type="InterPro" id="IPR036390">
    <property type="entry name" value="WH_DNA-bd_sf"/>
</dbReference>
<dbReference type="PANTHER" id="PTHR33202:SF8">
    <property type="entry name" value="PEROXIDE-RESPONSIVE REPRESSOR PERR"/>
    <property type="match status" value="1"/>
</dbReference>
<reference evidence="7 8" key="1">
    <citation type="submission" date="2023-03" db="EMBL/GenBank/DDBJ databases">
        <title>Bacillus Genome Sequencing.</title>
        <authorList>
            <person name="Dunlap C."/>
        </authorList>
    </citation>
    <scope>NUCLEOTIDE SEQUENCE [LARGE SCALE GENOMIC DNA]</scope>
    <source>
        <strain evidence="7 8">B-14544</strain>
    </source>
</reference>
<proteinExistence type="inferred from homology"/>
<dbReference type="SUPFAM" id="SSF46785">
    <property type="entry name" value="Winged helix' DNA-binding domain"/>
    <property type="match status" value="1"/>
</dbReference>
<evidence type="ECO:0000256" key="4">
    <source>
        <dbReference type="ARBA" id="ARBA00023015"/>
    </source>
</evidence>
<dbReference type="InterPro" id="IPR036388">
    <property type="entry name" value="WH-like_DNA-bd_sf"/>
</dbReference>
<gene>
    <name evidence="7" type="ORF">P4447_13110</name>
</gene>
<dbReference type="InterPro" id="IPR002481">
    <property type="entry name" value="FUR"/>
</dbReference>
<dbReference type="Pfam" id="PF01475">
    <property type="entry name" value="FUR"/>
    <property type="match status" value="1"/>
</dbReference>
<evidence type="ECO:0000256" key="2">
    <source>
        <dbReference type="ARBA" id="ARBA00022491"/>
    </source>
</evidence>
<evidence type="ECO:0000256" key="6">
    <source>
        <dbReference type="ARBA" id="ARBA00023163"/>
    </source>
</evidence>
<comment type="similarity">
    <text evidence="1">Belongs to the Fur family.</text>
</comment>
<dbReference type="PANTHER" id="PTHR33202">
    <property type="entry name" value="ZINC UPTAKE REGULATION PROTEIN"/>
    <property type="match status" value="1"/>
</dbReference>
<evidence type="ECO:0000256" key="5">
    <source>
        <dbReference type="ARBA" id="ARBA00023125"/>
    </source>
</evidence>
<sequence>MMNMNHPRFQQGFKVLKENGLKLTTPRLAILEYMATSDSHPTVDEICKDLKKFLPSLTPATIYSNLKCFKKYNLINELSFGEFASRFEWATAFHYHVRCKFCGNLADFYYPKLIQVEEFAKIKSGFDVTHHFFELQGICPKCI</sequence>
<dbReference type="RefSeq" id="WP_327968419.1">
    <property type="nucleotide sequence ID" value="NZ_JARMQG010000165.1"/>
</dbReference>
<keyword evidence="3" id="KW-0862">Zinc</keyword>
<name>A0ABU6NF66_9BACI</name>
<keyword evidence="8" id="KW-1185">Reference proteome</keyword>
<dbReference type="EMBL" id="JARMQG010000165">
    <property type="protein sequence ID" value="MED3563375.1"/>
    <property type="molecule type" value="Genomic_DNA"/>
</dbReference>
<dbReference type="Gene3D" id="1.10.10.10">
    <property type="entry name" value="Winged helix-like DNA-binding domain superfamily/Winged helix DNA-binding domain"/>
    <property type="match status" value="1"/>
</dbReference>
<comment type="caution">
    <text evidence="7">The sequence shown here is derived from an EMBL/GenBank/DDBJ whole genome shotgun (WGS) entry which is preliminary data.</text>
</comment>
<keyword evidence="2" id="KW-0678">Repressor</keyword>
<protein>
    <submittedName>
        <fullName evidence="7">Fur family transcriptional regulator</fullName>
    </submittedName>
</protein>
<organism evidence="7 8">
    <name type="scientific">Bacillus xiapuensis</name>
    <dbReference type="NCBI Taxonomy" id="2014075"/>
    <lineage>
        <taxon>Bacteria</taxon>
        <taxon>Bacillati</taxon>
        <taxon>Bacillota</taxon>
        <taxon>Bacilli</taxon>
        <taxon>Bacillales</taxon>
        <taxon>Bacillaceae</taxon>
        <taxon>Bacillus</taxon>
    </lineage>
</organism>
<evidence type="ECO:0000256" key="1">
    <source>
        <dbReference type="ARBA" id="ARBA00007957"/>
    </source>
</evidence>
<evidence type="ECO:0000313" key="7">
    <source>
        <dbReference type="EMBL" id="MED3563375.1"/>
    </source>
</evidence>
<dbReference type="InterPro" id="IPR043135">
    <property type="entry name" value="Fur_C"/>
</dbReference>
<dbReference type="CDD" id="cd07153">
    <property type="entry name" value="Fur_like"/>
    <property type="match status" value="1"/>
</dbReference>
<dbReference type="Gene3D" id="3.30.1490.190">
    <property type="match status" value="1"/>
</dbReference>